<dbReference type="Proteomes" id="UP000246464">
    <property type="component" value="Chromosome 6"/>
</dbReference>
<evidence type="ECO:0000256" key="13">
    <source>
        <dbReference type="ARBA" id="ARBA00022840"/>
    </source>
</evidence>
<evidence type="ECO:0000256" key="12">
    <source>
        <dbReference type="ARBA" id="ARBA00022777"/>
    </source>
</evidence>
<evidence type="ECO:0000256" key="16">
    <source>
        <dbReference type="ARBA" id="ARBA00023136"/>
    </source>
</evidence>
<keyword evidence="24" id="KW-1185">Reference proteome</keyword>
<keyword evidence="15 20" id="KW-1133">Transmembrane helix</keyword>
<evidence type="ECO:0000256" key="14">
    <source>
        <dbReference type="ARBA" id="ARBA00022842"/>
    </source>
</evidence>
<reference evidence="23 24" key="1">
    <citation type="submission" date="2017-12" db="EMBL/GenBank/DDBJ databases">
        <title>Integrating genomic resources of turbot (Scophthalmus maximus) in depth evaluation of genetic and physical mapping variation across individuals.</title>
        <authorList>
            <person name="Martinez P."/>
        </authorList>
    </citation>
    <scope>NUCLEOTIDE SEQUENCE [LARGE SCALE GENOMIC DNA]</scope>
</reference>
<keyword evidence="12 23" id="KW-0418">Kinase</keyword>
<protein>
    <recommendedName>
        <fullName evidence="5">receptor protein serine/threonine kinase</fullName>
        <ecNumber evidence="5">2.7.11.30</ecNumber>
    </recommendedName>
</protein>
<keyword evidence="6" id="KW-0723">Serine/threonine-protein kinase</keyword>
<evidence type="ECO:0000256" key="19">
    <source>
        <dbReference type="SAM" id="MobiDB-lite"/>
    </source>
</evidence>
<evidence type="ECO:0000256" key="1">
    <source>
        <dbReference type="ARBA" id="ARBA00001936"/>
    </source>
</evidence>
<name>A0A2U9BFL1_SCOMX</name>
<dbReference type="PROSITE" id="PS00107">
    <property type="entry name" value="PROTEIN_KINASE_ATP"/>
    <property type="match status" value="1"/>
</dbReference>
<dbReference type="InterPro" id="IPR000719">
    <property type="entry name" value="Prot_kinase_dom"/>
</dbReference>
<keyword evidence="17 23" id="KW-0675">Receptor</keyword>
<evidence type="ECO:0000256" key="21">
    <source>
        <dbReference type="SAM" id="SignalP"/>
    </source>
</evidence>
<dbReference type="InterPro" id="IPR011009">
    <property type="entry name" value="Kinase-like_dom_sf"/>
</dbReference>
<feature type="compositionally biased region" description="Basic residues" evidence="19">
    <location>
        <begin position="687"/>
        <end position="698"/>
    </location>
</feature>
<dbReference type="SUPFAM" id="SSF56112">
    <property type="entry name" value="Protein kinase-like (PK-like)"/>
    <property type="match status" value="1"/>
</dbReference>
<feature type="transmembrane region" description="Helical" evidence="20">
    <location>
        <begin position="135"/>
        <end position="156"/>
    </location>
</feature>
<evidence type="ECO:0000256" key="5">
    <source>
        <dbReference type="ARBA" id="ARBA00012401"/>
    </source>
</evidence>
<feature type="domain" description="Protein kinase" evidence="22">
    <location>
        <begin position="194"/>
        <end position="492"/>
    </location>
</feature>
<evidence type="ECO:0000256" key="18">
    <source>
        <dbReference type="PROSITE-ProRule" id="PRU10141"/>
    </source>
</evidence>
<dbReference type="InterPro" id="IPR000333">
    <property type="entry name" value="TGFB_receptor"/>
</dbReference>
<dbReference type="GO" id="GO:0005024">
    <property type="term" value="F:transforming growth factor beta receptor activity"/>
    <property type="evidence" value="ECO:0007669"/>
    <property type="project" value="TreeGrafter"/>
</dbReference>
<keyword evidence="10 21" id="KW-0732">Signal</keyword>
<comment type="cofactor">
    <cofactor evidence="2">
        <name>Mg(2+)</name>
        <dbReference type="ChEBI" id="CHEBI:18420"/>
    </cofactor>
</comment>
<feature type="binding site" evidence="18">
    <location>
        <position position="221"/>
    </location>
    <ligand>
        <name>ATP</name>
        <dbReference type="ChEBI" id="CHEBI:30616"/>
    </ligand>
</feature>
<dbReference type="CDD" id="cd23616">
    <property type="entry name" value="TFP_LU_ECD_AMHR2"/>
    <property type="match status" value="1"/>
</dbReference>
<dbReference type="EC" id="2.7.11.30" evidence="5"/>
<gene>
    <name evidence="23" type="ORF">SMAX5B_005235</name>
</gene>
<keyword evidence="13 18" id="KW-0067">ATP-binding</keyword>
<dbReference type="InterPro" id="IPR045860">
    <property type="entry name" value="Snake_toxin-like_sf"/>
</dbReference>
<comment type="cofactor">
    <cofactor evidence="1">
        <name>Mn(2+)</name>
        <dbReference type="ChEBI" id="CHEBI:29035"/>
    </cofactor>
</comment>
<evidence type="ECO:0000256" key="2">
    <source>
        <dbReference type="ARBA" id="ARBA00001946"/>
    </source>
</evidence>
<keyword evidence="9" id="KW-0479">Metal-binding</keyword>
<comment type="subcellular location">
    <subcellularLocation>
        <location evidence="3">Membrane</location>
        <topology evidence="3">Single-pass type I membrane protein</topology>
    </subcellularLocation>
</comment>
<evidence type="ECO:0000256" key="6">
    <source>
        <dbReference type="ARBA" id="ARBA00022527"/>
    </source>
</evidence>
<evidence type="ECO:0000256" key="11">
    <source>
        <dbReference type="ARBA" id="ARBA00022741"/>
    </source>
</evidence>
<dbReference type="GO" id="GO:0005524">
    <property type="term" value="F:ATP binding"/>
    <property type="evidence" value="ECO:0007669"/>
    <property type="project" value="UniProtKB-UniRule"/>
</dbReference>
<evidence type="ECO:0000256" key="15">
    <source>
        <dbReference type="ARBA" id="ARBA00022989"/>
    </source>
</evidence>
<evidence type="ECO:0000256" key="9">
    <source>
        <dbReference type="ARBA" id="ARBA00022723"/>
    </source>
</evidence>
<feature type="region of interest" description="Disordered" evidence="19">
    <location>
        <begin position="687"/>
        <end position="709"/>
    </location>
</feature>
<dbReference type="InterPro" id="IPR001245">
    <property type="entry name" value="Ser-Thr/Tyr_kinase_cat_dom"/>
</dbReference>
<evidence type="ECO:0000256" key="4">
    <source>
        <dbReference type="ARBA" id="ARBA00009605"/>
    </source>
</evidence>
<dbReference type="GO" id="GO:0005886">
    <property type="term" value="C:plasma membrane"/>
    <property type="evidence" value="ECO:0007669"/>
    <property type="project" value="TreeGrafter"/>
</dbReference>
<accession>A0A2U9BFL1</accession>
<feature type="region of interest" description="Disordered" evidence="19">
    <location>
        <begin position="508"/>
        <end position="536"/>
    </location>
</feature>
<dbReference type="PANTHER" id="PTHR23255">
    <property type="entry name" value="TRANSFORMING GROWTH FACTOR-BETA RECEPTOR TYPE I AND II"/>
    <property type="match status" value="1"/>
</dbReference>
<feature type="compositionally biased region" description="Pro residues" evidence="19">
    <location>
        <begin position="523"/>
        <end position="536"/>
    </location>
</feature>
<evidence type="ECO:0000259" key="22">
    <source>
        <dbReference type="PROSITE" id="PS50011"/>
    </source>
</evidence>
<sequence>MMILQQWWVILAAEFLMTRVSSEFSLQKRRCVFHMNTQQNNKYMTAGRVSGSLQVCENTHCCVGYFLVISGQPVVDLLACDVAEKSCPDATCKSQTRFDSSFIKCVCNTDLCNSNVTWTPDSEQPPLTQSYVDELMKVAVILIGTVLILYLLIAAAKWRNLKDKKENLQALDCSISPPCSCQTSKNSEIDIADIELQQILGRGYFATVWQGKYQGTTVAVKVFPAGWRHHFTAEREVYELPLIKHAGILSFLGTGTKPDDSSWLIVLQIAEYGSLHSFLSNHTTNWMLSLKLCQSLSQGLSYLHSDLHRYDVHKPSVAHRDLSSSNVLVKADGTCALCDFGCSTILRSCSGHPSWQSHTTNKDCRQFATLRYMAPEILEGSVNLGSRWCLMQGDIYALGLLLWEILMRCSDLFDDGVVPLHLLPYESELGDSVTLKSLIMYVFDMDKRPSVPKHWERLPQGSELQELLSDCWDFDPDARLTAQCVVDRLVSLRSFKCGRQTRTVLVLNPGRTSSNPRQVSKGPFPPMGPSNPAYPPGYNPAYPAGPSPGVFPQTTNPVHPPPYQYPVGMSPAVAPNVHPGVMPYGAPGLHPYPMAPGGYPAVPPAGVHPCAYPHSPKWGHHNGHHNGHHKGHHNVHHKGHHNCHHNGYYHGGMNPMPGALTGGLTGMVMGVVGHKAQKKMMKKMKKANKWHKHGHYKCGKSSSSSSDSD</sequence>
<keyword evidence="16 20" id="KW-0472">Membrane</keyword>
<dbReference type="GO" id="GO:0043235">
    <property type="term" value="C:receptor complex"/>
    <property type="evidence" value="ECO:0007669"/>
    <property type="project" value="TreeGrafter"/>
</dbReference>
<dbReference type="Gene3D" id="2.10.60.10">
    <property type="entry name" value="CD59"/>
    <property type="match status" value="1"/>
</dbReference>
<keyword evidence="8 20" id="KW-0812">Transmembrane</keyword>
<comment type="similarity">
    <text evidence="4">Belongs to the protein kinase superfamily. TKL Ser/Thr protein kinase family. TGFB receptor subfamily.</text>
</comment>
<dbReference type="Gene3D" id="1.10.510.10">
    <property type="entry name" value="Transferase(Phosphotransferase) domain 1"/>
    <property type="match status" value="1"/>
</dbReference>
<dbReference type="Gene3D" id="3.30.200.20">
    <property type="entry name" value="Phosphorylase Kinase, domain 1"/>
    <property type="match status" value="1"/>
</dbReference>
<evidence type="ECO:0000256" key="3">
    <source>
        <dbReference type="ARBA" id="ARBA00004479"/>
    </source>
</evidence>
<proteinExistence type="inferred from homology"/>
<dbReference type="STRING" id="52904.ENSSMAP00000020974"/>
<dbReference type="EMBL" id="CP026248">
    <property type="protein sequence ID" value="AWP02570.1"/>
    <property type="molecule type" value="Genomic_DNA"/>
</dbReference>
<dbReference type="InterPro" id="IPR017441">
    <property type="entry name" value="Protein_kinase_ATP_BS"/>
</dbReference>
<feature type="signal peptide" evidence="21">
    <location>
        <begin position="1"/>
        <end position="22"/>
    </location>
</feature>
<evidence type="ECO:0000313" key="24">
    <source>
        <dbReference type="Proteomes" id="UP000246464"/>
    </source>
</evidence>
<evidence type="ECO:0000256" key="17">
    <source>
        <dbReference type="ARBA" id="ARBA00023170"/>
    </source>
</evidence>
<dbReference type="GO" id="GO:0030509">
    <property type="term" value="P:BMP signaling pathway"/>
    <property type="evidence" value="ECO:0007669"/>
    <property type="project" value="TreeGrafter"/>
</dbReference>
<organism evidence="23 24">
    <name type="scientific">Scophthalmus maximus</name>
    <name type="common">Turbot</name>
    <name type="synonym">Psetta maxima</name>
    <dbReference type="NCBI Taxonomy" id="52904"/>
    <lineage>
        <taxon>Eukaryota</taxon>
        <taxon>Metazoa</taxon>
        <taxon>Chordata</taxon>
        <taxon>Craniata</taxon>
        <taxon>Vertebrata</taxon>
        <taxon>Euteleostomi</taxon>
        <taxon>Actinopterygii</taxon>
        <taxon>Neopterygii</taxon>
        <taxon>Teleostei</taxon>
        <taxon>Neoteleostei</taxon>
        <taxon>Acanthomorphata</taxon>
        <taxon>Carangaria</taxon>
        <taxon>Pleuronectiformes</taxon>
        <taxon>Pleuronectoidei</taxon>
        <taxon>Scophthalmidae</taxon>
        <taxon>Scophthalmus</taxon>
    </lineage>
</organism>
<evidence type="ECO:0000256" key="7">
    <source>
        <dbReference type="ARBA" id="ARBA00022679"/>
    </source>
</evidence>
<feature type="chain" id="PRO_5015922369" description="receptor protein serine/threonine kinase" evidence="21">
    <location>
        <begin position="23"/>
        <end position="709"/>
    </location>
</feature>
<evidence type="ECO:0000256" key="20">
    <source>
        <dbReference type="SAM" id="Phobius"/>
    </source>
</evidence>
<keyword evidence="7" id="KW-0808">Transferase</keyword>
<keyword evidence="14" id="KW-0460">Magnesium</keyword>
<dbReference type="AlphaFoldDB" id="A0A2U9BFL1"/>
<keyword evidence="11 18" id="KW-0547">Nucleotide-binding</keyword>
<dbReference type="PANTHER" id="PTHR23255:SF49">
    <property type="entry name" value="ANTI-MUELLERIAN HORMONE TYPE-2 RECEPTOR"/>
    <property type="match status" value="1"/>
</dbReference>
<evidence type="ECO:0000256" key="8">
    <source>
        <dbReference type="ARBA" id="ARBA00022692"/>
    </source>
</evidence>
<dbReference type="Pfam" id="PF07714">
    <property type="entry name" value="PK_Tyr_Ser-Thr"/>
    <property type="match status" value="1"/>
</dbReference>
<evidence type="ECO:0000256" key="10">
    <source>
        <dbReference type="ARBA" id="ARBA00022729"/>
    </source>
</evidence>
<evidence type="ECO:0000313" key="23">
    <source>
        <dbReference type="EMBL" id="AWP02570.1"/>
    </source>
</evidence>
<dbReference type="PROSITE" id="PS50011">
    <property type="entry name" value="PROTEIN_KINASE_DOM"/>
    <property type="match status" value="1"/>
</dbReference>